<dbReference type="PROSITE" id="PS51257">
    <property type="entry name" value="PROKAR_LIPOPROTEIN"/>
    <property type="match status" value="1"/>
</dbReference>
<dbReference type="Proteomes" id="UP000683557">
    <property type="component" value="Chromosome"/>
</dbReference>
<protein>
    <submittedName>
        <fullName evidence="2">Uncharacterized protein</fullName>
    </submittedName>
</protein>
<sequence length="197" mass="20312">MMRSLSLSLYAALHAALKQAHMLSSAILAGSGACLIYLLHIYTSSSQRIETAVLNQSTIELVYYLLLPSAGFSIATGAIICLAENRAVFSCHYMGTKAINAGAVVVLGAVLYLGLGKLAAAASDVRGVAVGGRVFQADDLLAGNNLMAAVLMGTILFVLYNVVRRPCGDAGGCKACSCSGIRCDEADASVSDTGDAQ</sequence>
<keyword evidence="3" id="KW-1185">Reference proteome</keyword>
<dbReference type="EMBL" id="CP076723">
    <property type="protein sequence ID" value="QWV94682.1"/>
    <property type="molecule type" value="Genomic_DNA"/>
</dbReference>
<keyword evidence="1" id="KW-1133">Transmembrane helix</keyword>
<organism evidence="2 3">
    <name type="scientific">Geomonas oryzisoli</name>
    <dbReference type="NCBI Taxonomy" id="2847992"/>
    <lineage>
        <taxon>Bacteria</taxon>
        <taxon>Pseudomonadati</taxon>
        <taxon>Thermodesulfobacteriota</taxon>
        <taxon>Desulfuromonadia</taxon>
        <taxon>Geobacterales</taxon>
        <taxon>Geobacteraceae</taxon>
        <taxon>Geomonas</taxon>
    </lineage>
</organism>
<keyword evidence="1" id="KW-0812">Transmembrane</keyword>
<feature type="transmembrane region" description="Helical" evidence="1">
    <location>
        <begin position="142"/>
        <end position="163"/>
    </location>
</feature>
<feature type="transmembrane region" description="Helical" evidence="1">
    <location>
        <begin position="62"/>
        <end position="83"/>
    </location>
</feature>
<accession>A0ABX8JBB6</accession>
<name>A0ABX8JBB6_9BACT</name>
<evidence type="ECO:0000313" key="3">
    <source>
        <dbReference type="Proteomes" id="UP000683557"/>
    </source>
</evidence>
<proteinExistence type="predicted"/>
<evidence type="ECO:0000256" key="1">
    <source>
        <dbReference type="SAM" id="Phobius"/>
    </source>
</evidence>
<dbReference type="RefSeq" id="WP_216801408.1">
    <property type="nucleotide sequence ID" value="NZ_CP076723.1"/>
</dbReference>
<evidence type="ECO:0000313" key="2">
    <source>
        <dbReference type="EMBL" id="QWV94682.1"/>
    </source>
</evidence>
<keyword evidence="1" id="KW-0472">Membrane</keyword>
<feature type="transmembrane region" description="Helical" evidence="1">
    <location>
        <begin position="103"/>
        <end position="122"/>
    </location>
</feature>
<feature type="transmembrane region" description="Helical" evidence="1">
    <location>
        <begin position="21"/>
        <end position="42"/>
    </location>
</feature>
<reference evidence="2 3" key="1">
    <citation type="submission" date="2021-06" db="EMBL/GenBank/DDBJ databases">
        <title>Gemonas diversity in paddy soil.</title>
        <authorList>
            <person name="Liu G."/>
        </authorList>
    </citation>
    <scope>NUCLEOTIDE SEQUENCE [LARGE SCALE GENOMIC DNA]</scope>
    <source>
        <strain evidence="2 3">RG10</strain>
    </source>
</reference>
<gene>
    <name evidence="2" type="ORF">KP004_05750</name>
</gene>